<reference key="1">
    <citation type="submission" date="2009-07" db="EMBL/GenBank/DDBJ databases">
        <authorList>
            <person name="Genoscope - CEA"/>
        </authorList>
    </citation>
    <scope>NUCLEOTIDE SEQUENCE</scope>
    <source>
        <strain>3As</strain>
    </source>
</reference>
<evidence type="ECO:0000313" key="1">
    <source>
        <dbReference type="EMBL" id="CAZ87998.1"/>
    </source>
</evidence>
<dbReference type="HOGENOM" id="CLU_3349827_0_0_4"/>
<evidence type="ECO:0000313" key="2">
    <source>
        <dbReference type="Proteomes" id="UP000002372"/>
    </source>
</evidence>
<dbReference type="EMBL" id="FP475956">
    <property type="protein sequence ID" value="CAZ87998.1"/>
    <property type="molecule type" value="Genomic_DNA"/>
</dbReference>
<organism evidence="1 2">
    <name type="scientific">Thiomonas arsenitoxydans (strain DSM 22701 / CIP 110005 / 3As)</name>
    <dbReference type="NCBI Taxonomy" id="426114"/>
    <lineage>
        <taxon>Bacteria</taxon>
        <taxon>Pseudomonadati</taxon>
        <taxon>Pseudomonadota</taxon>
        <taxon>Betaproteobacteria</taxon>
        <taxon>Burkholderiales</taxon>
        <taxon>Thiomonas</taxon>
    </lineage>
</organism>
<protein>
    <submittedName>
        <fullName evidence="1">Uncharacterized protein</fullName>
    </submittedName>
</protein>
<reference evidence="2" key="2">
    <citation type="journal article" date="2010" name="PLoS Genet.">
        <title>Structure, function, and evolution of the Thiomonas spp. genome.</title>
        <authorList>
            <person name="Arsene-Ploetze F."/>
            <person name="Koechler S."/>
            <person name="Marchal M."/>
            <person name="Coppee J.Y."/>
            <person name="Chandler M."/>
            <person name="Bonnefoy V."/>
            <person name="Brochier-Armanet C."/>
            <person name="Barakat M."/>
            <person name="Barbe V."/>
            <person name="Battaglia-Brunet F."/>
            <person name="Bruneel O."/>
            <person name="Bryan C.G."/>
            <person name="Cleiss-Arnold J."/>
            <person name="Cruveiller S."/>
            <person name="Erhardt M."/>
            <person name="Heinrich-Salmeron A."/>
            <person name="Hommais F."/>
            <person name="Joulian C."/>
            <person name="Krin E."/>
            <person name="Lieutaud A."/>
            <person name="Lievremont D."/>
            <person name="Michel C."/>
            <person name="Muller D."/>
            <person name="Ortet P."/>
            <person name="Proux C."/>
            <person name="Siguier P."/>
            <person name="Roche D."/>
            <person name="Rouy Z."/>
            <person name="Salvignol G."/>
            <person name="Slyemi D."/>
            <person name="Talla E."/>
            <person name="Weiss S."/>
            <person name="Weissenbach J."/>
            <person name="Medigue C."/>
            <person name="Bertin P.N."/>
        </authorList>
    </citation>
    <scope>NUCLEOTIDE SEQUENCE [LARGE SCALE GENOMIC DNA]</scope>
    <source>
        <strain evidence="2">DSM 22701 / CIP 110005 / 3As</strain>
    </source>
</reference>
<sequence length="37" mass="4006">MLSITFQHNNGVALPDNAASILKSDAPNVDFHPELTQ</sequence>
<dbReference type="AlphaFoldDB" id="D6CPR8"/>
<gene>
    <name evidence="1" type="ordered locus">THI_1309</name>
</gene>
<dbReference type="KEGG" id="thi:THI_1309"/>
<dbReference type="Proteomes" id="UP000002372">
    <property type="component" value="Chromosome"/>
</dbReference>
<accession>D6CPR8</accession>
<proteinExistence type="predicted"/>
<name>D6CPR8_THIA3</name>